<dbReference type="RefSeq" id="WP_353546052.1">
    <property type="nucleotide sequence ID" value="NZ_JAGKSB010000003.1"/>
</dbReference>
<reference evidence="2" key="1">
    <citation type="submission" date="2021-03" db="EMBL/GenBank/DDBJ databases">
        <authorList>
            <person name="Lu T."/>
            <person name="Wang Q."/>
            <person name="Han X."/>
        </authorList>
    </citation>
    <scope>NUCLEOTIDE SEQUENCE</scope>
    <source>
        <strain evidence="2">WQ 2009</strain>
    </source>
</reference>
<protein>
    <submittedName>
        <fullName evidence="2">HAD family hydrolase</fullName>
    </submittedName>
</protein>
<comment type="caution">
    <text evidence="2">The sequence shown here is derived from an EMBL/GenBank/DDBJ whole genome shotgun (WGS) entry which is preliminary data.</text>
</comment>
<dbReference type="Gene3D" id="1.10.150.240">
    <property type="entry name" value="Putative phosphatase, domain 2"/>
    <property type="match status" value="1"/>
</dbReference>
<dbReference type="SFLD" id="SFLDG01129">
    <property type="entry name" value="C1.5:_HAD__Beta-PGM__Phosphata"/>
    <property type="match status" value="1"/>
</dbReference>
<keyword evidence="3" id="KW-1185">Reference proteome</keyword>
<dbReference type="SUPFAM" id="SSF56784">
    <property type="entry name" value="HAD-like"/>
    <property type="match status" value="1"/>
</dbReference>
<evidence type="ECO:0000256" key="1">
    <source>
        <dbReference type="ARBA" id="ARBA00022801"/>
    </source>
</evidence>
<dbReference type="AlphaFoldDB" id="A0A8T4HB40"/>
<dbReference type="Proteomes" id="UP000679691">
    <property type="component" value="Unassembled WGS sequence"/>
</dbReference>
<sequence length="235" mass="26700">MLAHINYIAFDADDTLWENETYFREAEAQFAALTAKYFPTDDIISRLFETEMRNLPRYGYGIKGFMLCLVETLTQITTDPIPVSLLQEYISLGHAMLDKPVIVLPHVLALLQALSPSYQLLMLTKGDLVDQERKLKKSGLASYFHHIEIMSDKKPADYQAILTKLGCEPADFVMIGNSLKSDILPVLALGGYAAHIPFSETWEHERVEEDVVHPNFIALTDIREILPFLKRIQQS</sequence>
<organism evidence="2 3">
    <name type="scientific">Rhinopithecimicrobium faecis</name>
    <dbReference type="NCBI Taxonomy" id="2820698"/>
    <lineage>
        <taxon>Bacteria</taxon>
        <taxon>Pseudomonadati</taxon>
        <taxon>Bacteroidota</taxon>
        <taxon>Sphingobacteriia</taxon>
        <taxon>Sphingobacteriales</taxon>
        <taxon>Sphingobacteriaceae</taxon>
        <taxon>Rhinopithecimicrobium</taxon>
    </lineage>
</organism>
<dbReference type="Gene3D" id="3.40.50.1000">
    <property type="entry name" value="HAD superfamily/HAD-like"/>
    <property type="match status" value="1"/>
</dbReference>
<dbReference type="Pfam" id="PF00702">
    <property type="entry name" value="Hydrolase"/>
    <property type="match status" value="1"/>
</dbReference>
<dbReference type="EMBL" id="JAGKSB010000003">
    <property type="protein sequence ID" value="MBP3942568.1"/>
    <property type="molecule type" value="Genomic_DNA"/>
</dbReference>
<dbReference type="InterPro" id="IPR023214">
    <property type="entry name" value="HAD_sf"/>
</dbReference>
<evidence type="ECO:0000313" key="3">
    <source>
        <dbReference type="Proteomes" id="UP000679691"/>
    </source>
</evidence>
<name>A0A8T4HB40_9SPHI</name>
<keyword evidence="1 2" id="KW-0378">Hydrolase</keyword>
<dbReference type="InterPro" id="IPR023198">
    <property type="entry name" value="PGP-like_dom2"/>
</dbReference>
<dbReference type="InterPro" id="IPR036412">
    <property type="entry name" value="HAD-like_sf"/>
</dbReference>
<evidence type="ECO:0000313" key="2">
    <source>
        <dbReference type="EMBL" id="MBP3942568.1"/>
    </source>
</evidence>
<dbReference type="PANTHER" id="PTHR43316">
    <property type="entry name" value="HYDROLASE, HALOACID DELAHOGENASE-RELATED"/>
    <property type="match status" value="1"/>
</dbReference>
<dbReference type="SFLD" id="SFLDS00003">
    <property type="entry name" value="Haloacid_Dehalogenase"/>
    <property type="match status" value="1"/>
</dbReference>
<gene>
    <name evidence="2" type="ORF">J5U18_03145</name>
</gene>
<accession>A0A8T4HB40</accession>
<dbReference type="GO" id="GO:0016787">
    <property type="term" value="F:hydrolase activity"/>
    <property type="evidence" value="ECO:0007669"/>
    <property type="project" value="UniProtKB-KW"/>
</dbReference>
<dbReference type="InterPro" id="IPR051540">
    <property type="entry name" value="S-2-haloacid_dehalogenase"/>
</dbReference>
<dbReference type="PANTHER" id="PTHR43316:SF8">
    <property type="entry name" value="HAD FAMILY HYDROLASE"/>
    <property type="match status" value="1"/>
</dbReference>
<proteinExistence type="predicted"/>